<dbReference type="EMBL" id="KZ293670">
    <property type="protein sequence ID" value="PBK89024.1"/>
    <property type="molecule type" value="Genomic_DNA"/>
</dbReference>
<organism evidence="2 3">
    <name type="scientific">Armillaria gallica</name>
    <name type="common">Bulbous honey fungus</name>
    <name type="synonym">Armillaria bulbosa</name>
    <dbReference type="NCBI Taxonomy" id="47427"/>
    <lineage>
        <taxon>Eukaryota</taxon>
        <taxon>Fungi</taxon>
        <taxon>Dikarya</taxon>
        <taxon>Basidiomycota</taxon>
        <taxon>Agaricomycotina</taxon>
        <taxon>Agaricomycetes</taxon>
        <taxon>Agaricomycetidae</taxon>
        <taxon>Agaricales</taxon>
        <taxon>Marasmiineae</taxon>
        <taxon>Physalacriaceae</taxon>
        <taxon>Armillaria</taxon>
    </lineage>
</organism>
<evidence type="ECO:0000256" key="1">
    <source>
        <dbReference type="SAM" id="MobiDB-lite"/>
    </source>
</evidence>
<feature type="region of interest" description="Disordered" evidence="1">
    <location>
        <begin position="328"/>
        <end position="349"/>
    </location>
</feature>
<gene>
    <name evidence="2" type="ORF">ARMGADRAFT_970739</name>
</gene>
<reference evidence="3" key="1">
    <citation type="journal article" date="2017" name="Nat. Ecol. Evol.">
        <title>Genome expansion and lineage-specific genetic innovations in the forest pathogenic fungi Armillaria.</title>
        <authorList>
            <person name="Sipos G."/>
            <person name="Prasanna A.N."/>
            <person name="Walter M.C."/>
            <person name="O'Connor E."/>
            <person name="Balint B."/>
            <person name="Krizsan K."/>
            <person name="Kiss B."/>
            <person name="Hess J."/>
            <person name="Varga T."/>
            <person name="Slot J."/>
            <person name="Riley R."/>
            <person name="Boka B."/>
            <person name="Rigling D."/>
            <person name="Barry K."/>
            <person name="Lee J."/>
            <person name="Mihaltcheva S."/>
            <person name="LaButti K."/>
            <person name="Lipzen A."/>
            <person name="Waldron R."/>
            <person name="Moloney N.M."/>
            <person name="Sperisen C."/>
            <person name="Kredics L."/>
            <person name="Vagvoelgyi C."/>
            <person name="Patrignani A."/>
            <person name="Fitzpatrick D."/>
            <person name="Nagy I."/>
            <person name="Doyle S."/>
            <person name="Anderson J.B."/>
            <person name="Grigoriev I.V."/>
            <person name="Gueldener U."/>
            <person name="Muensterkoetter M."/>
            <person name="Nagy L.G."/>
        </authorList>
    </citation>
    <scope>NUCLEOTIDE SEQUENCE [LARGE SCALE GENOMIC DNA]</scope>
    <source>
        <strain evidence="3">Ar21-2</strain>
    </source>
</reference>
<keyword evidence="3" id="KW-1185">Reference proteome</keyword>
<proteinExistence type="predicted"/>
<sequence length="349" mass="39877">MPIASRRASLGELTLVYSPITMHLPLELVREIALFALAQPRTHSQDGGNNDKPEWASIHSFSLCSKAYRDVALEAWFSKLYTKDYKDTFPAGHLLPDIFTKWTSELQCVQLPPTLANPIQYWYIDGFTRLKKIRLDWLSIKYTPQRPLSGSRDNDQWNVELRFSRAKASGVTELDLRDVLWPSPMVLRGISRSFSALRVLRLRQLQIWCGLCNTCSIARFKDPCPTKIVYKNGLGLPGHYPKALSSLIQLEYVYLSIGVLSSGTTILADGSDNENMWTGECDSCMTSMYSDEEFRQKWVEKKKSIPREERPPSLKTVEWSFWAALPEDDDSDYLDEDNVSEEESSELGE</sequence>
<dbReference type="InParanoid" id="A0A2H3D5H7"/>
<name>A0A2H3D5H7_ARMGA</name>
<dbReference type="OrthoDB" id="3167300at2759"/>
<evidence type="ECO:0000313" key="2">
    <source>
        <dbReference type="EMBL" id="PBK89024.1"/>
    </source>
</evidence>
<evidence type="ECO:0000313" key="3">
    <source>
        <dbReference type="Proteomes" id="UP000217790"/>
    </source>
</evidence>
<protein>
    <submittedName>
        <fullName evidence="2">Uncharacterized protein</fullName>
    </submittedName>
</protein>
<dbReference type="Proteomes" id="UP000217790">
    <property type="component" value="Unassembled WGS sequence"/>
</dbReference>
<dbReference type="AlphaFoldDB" id="A0A2H3D5H7"/>
<accession>A0A2H3D5H7</accession>
<dbReference type="OMA" id="LLMRFDH"/>